<dbReference type="GO" id="GO:0005737">
    <property type="term" value="C:cytoplasm"/>
    <property type="evidence" value="ECO:0007669"/>
    <property type="project" value="TreeGrafter"/>
</dbReference>
<protein>
    <recommendedName>
        <fullName evidence="3">biotin--[biotin carboxyl-carrier protein] ligase</fullName>
        <ecNumber evidence="3">6.3.4.15</ecNumber>
    </recommendedName>
</protein>
<dbReference type="InterPro" id="IPR004408">
    <property type="entry name" value="Biotin_CoA_COase_ligase"/>
</dbReference>
<dbReference type="InterPro" id="IPR045864">
    <property type="entry name" value="aa-tRNA-synth_II/BPL/LPL"/>
</dbReference>
<evidence type="ECO:0000256" key="4">
    <source>
        <dbReference type="SAM" id="MobiDB-lite"/>
    </source>
</evidence>
<dbReference type="PANTHER" id="PTHR12835">
    <property type="entry name" value="BIOTIN PROTEIN LIGASE"/>
    <property type="match status" value="1"/>
</dbReference>
<evidence type="ECO:0000256" key="2">
    <source>
        <dbReference type="ARBA" id="ARBA00023267"/>
    </source>
</evidence>
<dbReference type="Proteomes" id="UP000438448">
    <property type="component" value="Unassembled WGS sequence"/>
</dbReference>
<dbReference type="Pfam" id="PF02237">
    <property type="entry name" value="BPL_C"/>
    <property type="match status" value="1"/>
</dbReference>
<dbReference type="PROSITE" id="PS51733">
    <property type="entry name" value="BPL_LPL_CATALYTIC"/>
    <property type="match status" value="1"/>
</dbReference>
<accession>A0A7K0DCG8</accession>
<dbReference type="AlphaFoldDB" id="A0A7K0DCG8"/>
<dbReference type="EMBL" id="WEGK01000019">
    <property type="protein sequence ID" value="MQY23368.1"/>
    <property type="molecule type" value="Genomic_DNA"/>
</dbReference>
<proteinExistence type="predicted"/>
<dbReference type="PANTHER" id="PTHR12835:SF5">
    <property type="entry name" value="BIOTIN--PROTEIN LIGASE"/>
    <property type="match status" value="1"/>
</dbReference>
<evidence type="ECO:0000256" key="1">
    <source>
        <dbReference type="ARBA" id="ARBA00022598"/>
    </source>
</evidence>
<sequence length="298" mass="31600">MSAEGVASIVDATPSPRPDAFARRGRCSLPDVHRPPLDIAELRRSIAESPDPAFFSRIDVVESTGSTNADLVARAADPAADGHVLLAEAQERGRGRHDRVWSSPPRAQLALSMLVRPAGIAPAALGWLPLLTGVAVVDAVREATGLNANLKWPNDILIEGRKVSGILAEVASPGAAPAVVIGVGLNVSLTQEELPVPHATSLTLSGADEVDRTALTLSILRQFAARFTAWRDARWDTMDLARRYRARCITLGAEVRAELPGGEVLLGIATDVDEVGRLLIGNRAVSAGDVTHLRPVEQ</sequence>
<evidence type="ECO:0000259" key="5">
    <source>
        <dbReference type="PROSITE" id="PS51733"/>
    </source>
</evidence>
<evidence type="ECO:0000313" key="6">
    <source>
        <dbReference type="EMBL" id="MQY23368.1"/>
    </source>
</evidence>
<dbReference type="NCBIfam" id="TIGR00121">
    <property type="entry name" value="birA_ligase"/>
    <property type="match status" value="1"/>
</dbReference>
<gene>
    <name evidence="6" type="primary">birA</name>
    <name evidence="6" type="ORF">NRB20_64960</name>
</gene>
<dbReference type="GO" id="GO:0004077">
    <property type="term" value="F:biotin--[biotin carboxyl-carrier protein] ligase activity"/>
    <property type="evidence" value="ECO:0007669"/>
    <property type="project" value="UniProtKB-EC"/>
</dbReference>
<keyword evidence="7" id="KW-1185">Reference proteome</keyword>
<dbReference type="CDD" id="cd16442">
    <property type="entry name" value="BPL"/>
    <property type="match status" value="1"/>
</dbReference>
<feature type="domain" description="BPL/LPL catalytic" evidence="5">
    <location>
        <begin position="47"/>
        <end position="231"/>
    </location>
</feature>
<evidence type="ECO:0000313" key="7">
    <source>
        <dbReference type="Proteomes" id="UP000438448"/>
    </source>
</evidence>
<reference evidence="6 7" key="1">
    <citation type="submission" date="2019-10" db="EMBL/GenBank/DDBJ databases">
        <title>Nocardia macrotermitis sp. nov. and Nocardia aurantia sp. nov., isolated from the gut of fungus growing-termite Macrotermes natalensis.</title>
        <authorList>
            <person name="Benndorf R."/>
            <person name="Schwitalla J."/>
            <person name="Martin K."/>
            <person name="De Beer W."/>
            <person name="Kaster A.-K."/>
            <person name="Vollmers J."/>
            <person name="Poulsen M."/>
            <person name="Beemelmanns C."/>
        </authorList>
    </citation>
    <scope>NUCLEOTIDE SEQUENCE [LARGE SCALE GENOMIC DNA]</scope>
    <source>
        <strain evidence="6 7">RB20</strain>
    </source>
</reference>
<evidence type="ECO:0000256" key="3">
    <source>
        <dbReference type="ARBA" id="ARBA00024227"/>
    </source>
</evidence>
<dbReference type="Pfam" id="PF03099">
    <property type="entry name" value="BPL_LplA_LipB"/>
    <property type="match status" value="1"/>
</dbReference>
<dbReference type="Gene3D" id="3.30.930.10">
    <property type="entry name" value="Bira Bifunctional Protein, Domain 2"/>
    <property type="match status" value="1"/>
</dbReference>
<dbReference type="Gene3D" id="2.30.30.100">
    <property type="match status" value="1"/>
</dbReference>
<feature type="region of interest" description="Disordered" evidence="4">
    <location>
        <begin position="1"/>
        <end position="26"/>
    </location>
</feature>
<dbReference type="SUPFAM" id="SSF55681">
    <property type="entry name" value="Class II aaRS and biotin synthetases"/>
    <property type="match status" value="1"/>
</dbReference>
<dbReference type="InterPro" id="IPR003142">
    <property type="entry name" value="BPL_C"/>
</dbReference>
<keyword evidence="2" id="KW-0092">Biotin</keyword>
<keyword evidence="1 6" id="KW-0436">Ligase</keyword>
<dbReference type="InterPro" id="IPR004143">
    <property type="entry name" value="BPL_LPL_catalytic"/>
</dbReference>
<organism evidence="6 7">
    <name type="scientific">Nocardia macrotermitis</name>
    <dbReference type="NCBI Taxonomy" id="2585198"/>
    <lineage>
        <taxon>Bacteria</taxon>
        <taxon>Bacillati</taxon>
        <taxon>Actinomycetota</taxon>
        <taxon>Actinomycetes</taxon>
        <taxon>Mycobacteriales</taxon>
        <taxon>Nocardiaceae</taxon>
        <taxon>Nocardia</taxon>
    </lineage>
</organism>
<name>A0A7K0DCG8_9NOCA</name>
<dbReference type="EC" id="6.3.4.15" evidence="3"/>
<comment type="caution">
    <text evidence="6">The sequence shown here is derived from an EMBL/GenBank/DDBJ whole genome shotgun (WGS) entry which is preliminary data.</text>
</comment>
<dbReference type="OrthoDB" id="9807064at2"/>